<evidence type="ECO:0000313" key="8">
    <source>
        <dbReference type="Proteomes" id="UP001146120"/>
    </source>
</evidence>
<comment type="caution">
    <text evidence="7">The sequence shown here is derived from an EMBL/GenBank/DDBJ whole genome shotgun (WGS) entry which is preliminary data.</text>
</comment>
<dbReference type="GO" id="GO:0007051">
    <property type="term" value="P:spindle organization"/>
    <property type="evidence" value="ECO:0007669"/>
    <property type="project" value="TreeGrafter"/>
</dbReference>
<evidence type="ECO:0000256" key="4">
    <source>
        <dbReference type="ARBA" id="ARBA00022860"/>
    </source>
</evidence>
<keyword evidence="8" id="KW-1185">Reference proteome</keyword>
<keyword evidence="4" id="KW-0112">Calmodulin-binding</keyword>
<dbReference type="Proteomes" id="UP001146120">
    <property type="component" value="Unassembled WGS sequence"/>
</dbReference>
<dbReference type="Pfam" id="PF00612">
    <property type="entry name" value="IQ"/>
    <property type="match status" value="2"/>
</dbReference>
<feature type="repeat" description="TPR" evidence="5">
    <location>
        <begin position="390"/>
        <end position="423"/>
    </location>
</feature>
<organism evidence="7 8">
    <name type="scientific">Lagenidium giganteum</name>
    <dbReference type="NCBI Taxonomy" id="4803"/>
    <lineage>
        <taxon>Eukaryota</taxon>
        <taxon>Sar</taxon>
        <taxon>Stramenopiles</taxon>
        <taxon>Oomycota</taxon>
        <taxon>Peronosporomycetes</taxon>
        <taxon>Pythiales</taxon>
        <taxon>Pythiaceae</taxon>
    </lineage>
</organism>
<dbReference type="Gene3D" id="1.20.5.190">
    <property type="match status" value="1"/>
</dbReference>
<dbReference type="InterPro" id="IPR000048">
    <property type="entry name" value="IQ_motif_EF-hand-BS"/>
</dbReference>
<keyword evidence="3" id="KW-0677">Repeat</keyword>
<evidence type="ECO:0000256" key="1">
    <source>
        <dbReference type="ARBA" id="ARBA00004496"/>
    </source>
</evidence>
<reference evidence="7" key="1">
    <citation type="submission" date="2022-11" db="EMBL/GenBank/DDBJ databases">
        <authorList>
            <person name="Morgan W.R."/>
            <person name="Tartar A."/>
        </authorList>
    </citation>
    <scope>NUCLEOTIDE SEQUENCE</scope>
    <source>
        <strain evidence="7">ARSEF 373</strain>
    </source>
</reference>
<dbReference type="PANTHER" id="PTHR22706">
    <property type="entry name" value="ASSEMBLY FACTOR FOR SPINDLE MICROTUBULES"/>
    <property type="match status" value="1"/>
</dbReference>
<dbReference type="PROSITE" id="PS50005">
    <property type="entry name" value="TPR"/>
    <property type="match status" value="1"/>
</dbReference>
<dbReference type="AlphaFoldDB" id="A0AAV2Z4T8"/>
<feature type="compositionally biased region" description="Basic residues" evidence="6">
    <location>
        <begin position="1"/>
        <end position="14"/>
    </location>
</feature>
<dbReference type="GO" id="GO:0005516">
    <property type="term" value="F:calmodulin binding"/>
    <property type="evidence" value="ECO:0007669"/>
    <property type="project" value="UniProtKB-KW"/>
</dbReference>
<dbReference type="GO" id="GO:0005737">
    <property type="term" value="C:cytoplasm"/>
    <property type="evidence" value="ECO:0007669"/>
    <property type="project" value="UniProtKB-SubCell"/>
</dbReference>
<evidence type="ECO:0000256" key="2">
    <source>
        <dbReference type="ARBA" id="ARBA00022490"/>
    </source>
</evidence>
<comment type="subcellular location">
    <subcellularLocation>
        <location evidence="1">Cytoplasm</location>
    </subcellularLocation>
</comment>
<dbReference type="InterPro" id="IPR011990">
    <property type="entry name" value="TPR-like_helical_dom_sf"/>
</dbReference>
<feature type="region of interest" description="Disordered" evidence="6">
    <location>
        <begin position="1"/>
        <end position="28"/>
    </location>
</feature>
<dbReference type="PROSITE" id="PS50096">
    <property type="entry name" value="IQ"/>
    <property type="match status" value="6"/>
</dbReference>
<dbReference type="GO" id="GO:0051295">
    <property type="term" value="P:establishment of meiotic spindle localization"/>
    <property type="evidence" value="ECO:0007669"/>
    <property type="project" value="TreeGrafter"/>
</dbReference>
<evidence type="ECO:0000313" key="7">
    <source>
        <dbReference type="EMBL" id="DBA02381.1"/>
    </source>
</evidence>
<protein>
    <submittedName>
        <fullName evidence="7">Uncharacterized protein</fullName>
    </submittedName>
</protein>
<proteinExistence type="predicted"/>
<dbReference type="InterPro" id="IPR019734">
    <property type="entry name" value="TPR_rpt"/>
</dbReference>
<gene>
    <name evidence="7" type="ORF">N0F65_007200</name>
</gene>
<accession>A0AAV2Z4T8</accession>
<dbReference type="GO" id="GO:0000278">
    <property type="term" value="P:mitotic cell cycle"/>
    <property type="evidence" value="ECO:0007669"/>
    <property type="project" value="TreeGrafter"/>
</dbReference>
<keyword evidence="5" id="KW-0802">TPR repeat</keyword>
<dbReference type="GO" id="GO:0000922">
    <property type="term" value="C:spindle pole"/>
    <property type="evidence" value="ECO:0007669"/>
    <property type="project" value="TreeGrafter"/>
</dbReference>
<keyword evidence="2" id="KW-0963">Cytoplasm</keyword>
<evidence type="ECO:0000256" key="5">
    <source>
        <dbReference type="PROSITE-ProRule" id="PRU00339"/>
    </source>
</evidence>
<dbReference type="PANTHER" id="PTHR22706:SF1">
    <property type="entry name" value="ASSEMBLY FACTOR FOR SPINDLE MICROTUBULES"/>
    <property type="match status" value="1"/>
</dbReference>
<reference evidence="7" key="2">
    <citation type="journal article" date="2023" name="Microbiol Resour">
        <title>Decontamination and Annotation of the Draft Genome Sequence of the Oomycete Lagenidium giganteum ARSEF 373.</title>
        <authorList>
            <person name="Morgan W.R."/>
            <person name="Tartar A."/>
        </authorList>
    </citation>
    <scope>NUCLEOTIDE SEQUENCE</scope>
    <source>
        <strain evidence="7">ARSEF 373</strain>
    </source>
</reference>
<dbReference type="SUPFAM" id="SSF48452">
    <property type="entry name" value="TPR-like"/>
    <property type="match status" value="1"/>
</dbReference>
<sequence length="1037" mass="119424">RQSLQKKGKSKKEKHTPSFLPFLHGKTNANGNERASWIDELQRPPNQLHDEHHADVVSAVKKYNKRRTALPVPAESVTPSATALSLLDEQVLMLYHSSLRRPVQHHSEADSVTTPIEFSPLPVQLEREYGHESVHAATMVQKVFRGYRTRVWMNSHDGPRYQRAARLMQFLFRRIVIMHRISRRIQRKRELRATQLQAWYRGCRCRDSLWYNEARMVNDAIIRIQIRFRGFRFWRVVRALLEARRQRCCIAIQRVCRGHLGRARVKRLRHEKLRYVRALDDLSQLHRAFVRCERCNLEKCTEASLFECFMVRYIGLHDFRGATLLALDGIRMFPRSAKFHFFYSLMLQVMCEDLEVALTHLNKAIVVLHVAEHDLEQFYAAALQLRLKDAVAYLDLAVLFQSSGKLTRAETNYRHAMSCPPTDYLIPGYLHRVHMVDRLLLNYHRFTSIYLGRQSHVLAKQIALAKKGEKVKFAVVKQNHFTVIYPTDDAILSRINAVYLSDEELVAIMAEQSRRDGVDVQQEAESAGYRSLSSWRKESFRVSNRQRSYKNSLIELAAATGARKNVLVQLYQQEFQGLNVRPSELAGFSESKSRLRLPKELAERVLRELVFIDPSTVTTPDVVSPAHTSSTLHRIAVHPFIAKQRRQHQQAVQLSHAILDVQRMWRGFAVRAEIRRDQTLHRVQQRQVDQVLATLHANFLVREHRRIAATSIQRAYRGFAMRNLIVRMKRAVADIQRVFRGFRGRKRARSFRDGTCTFYMAERVFQRGVEVSGRLLLLILDKCGLSFRMFGHDIEACVTYEGFLSHQSTMNLLAYTNWTYGLTFVGREFTWQGKKARILGVTDVHPVSTMCSMACHYVAMDEVTGAFHLSLNECITAINLRSISIGADTYELCHSPNDTARVTAVVVQNITLISQRLPMATVDLKKKAPGAAILTVRPPPQLHFLHQNHTTKVATTKPQPAATTLLSGTRLIVFPVSDGLRGVTIGHKKFRKQCERHAFQFTRCRCILPIVPTPPYIQALSLALYQTPDESKSRSFY</sequence>
<dbReference type="SMART" id="SM00015">
    <property type="entry name" value="IQ"/>
    <property type="match status" value="6"/>
</dbReference>
<evidence type="ECO:0000256" key="3">
    <source>
        <dbReference type="ARBA" id="ARBA00022737"/>
    </source>
</evidence>
<evidence type="ECO:0000256" key="6">
    <source>
        <dbReference type="SAM" id="MobiDB-lite"/>
    </source>
</evidence>
<dbReference type="InterPro" id="IPR051185">
    <property type="entry name" value="ASPM"/>
</dbReference>
<feature type="non-terminal residue" evidence="7">
    <location>
        <position position="1"/>
    </location>
</feature>
<name>A0AAV2Z4T8_9STRA</name>
<dbReference type="EMBL" id="DAKRPA010000032">
    <property type="protein sequence ID" value="DBA02381.1"/>
    <property type="molecule type" value="Genomic_DNA"/>
</dbReference>